<dbReference type="Gene3D" id="1.10.287.950">
    <property type="entry name" value="Methyl-accepting chemotaxis protein"/>
    <property type="match status" value="1"/>
</dbReference>
<dbReference type="OrthoDB" id="2489132at2"/>
<dbReference type="RefSeq" id="WP_073586446.1">
    <property type="nucleotide sequence ID" value="NZ_AP024897.1"/>
</dbReference>
<evidence type="ECO:0000313" key="11">
    <source>
        <dbReference type="EMBL" id="SHO59015.1"/>
    </source>
</evidence>
<name>A0A1M7Z2J1_9VIBR</name>
<dbReference type="SMART" id="SM00283">
    <property type="entry name" value="MA"/>
    <property type="match status" value="1"/>
</dbReference>
<comment type="similarity">
    <text evidence="6">Belongs to the methyl-accepting chemotaxis (MCP) protein family.</text>
</comment>
<evidence type="ECO:0000259" key="9">
    <source>
        <dbReference type="PROSITE" id="PS50111"/>
    </source>
</evidence>
<dbReference type="GO" id="GO:0006935">
    <property type="term" value="P:chemotaxis"/>
    <property type="evidence" value="ECO:0007669"/>
    <property type="project" value="InterPro"/>
</dbReference>
<dbReference type="GO" id="GO:0016020">
    <property type="term" value="C:membrane"/>
    <property type="evidence" value="ECO:0007669"/>
    <property type="project" value="UniProtKB-SubCell"/>
</dbReference>
<reference evidence="12" key="1">
    <citation type="submission" date="2016-12" db="EMBL/GenBank/DDBJ databases">
        <authorList>
            <person name="Rodrigo-Torres L."/>
            <person name="Arahal R.D."/>
            <person name="Lucena T."/>
        </authorList>
    </citation>
    <scope>NUCLEOTIDE SEQUENCE [LARGE SCALE GENOMIC DNA]</scope>
</reference>
<feature type="domain" description="HAMP" evidence="10">
    <location>
        <begin position="210"/>
        <end position="264"/>
    </location>
</feature>
<feature type="transmembrane region" description="Helical" evidence="8">
    <location>
        <begin position="12"/>
        <end position="37"/>
    </location>
</feature>
<dbReference type="InterPro" id="IPR004090">
    <property type="entry name" value="Chemotax_Me-accpt_rcpt"/>
</dbReference>
<dbReference type="CDD" id="cd11386">
    <property type="entry name" value="MCP_signal"/>
    <property type="match status" value="1"/>
</dbReference>
<dbReference type="Proteomes" id="UP000184600">
    <property type="component" value="Unassembled WGS sequence"/>
</dbReference>
<dbReference type="STRING" id="1117707.VQ7734_04791"/>
<accession>A0A1M7Z2J1</accession>
<keyword evidence="12" id="KW-1185">Reference proteome</keyword>
<evidence type="ECO:0000256" key="6">
    <source>
        <dbReference type="ARBA" id="ARBA00029447"/>
    </source>
</evidence>
<dbReference type="PRINTS" id="PR00260">
    <property type="entry name" value="CHEMTRNSDUCR"/>
</dbReference>
<dbReference type="SMART" id="SM00304">
    <property type="entry name" value="HAMP"/>
    <property type="match status" value="1"/>
</dbReference>
<feature type="transmembrane region" description="Helical" evidence="8">
    <location>
        <begin position="188"/>
        <end position="208"/>
    </location>
</feature>
<evidence type="ECO:0000256" key="4">
    <source>
        <dbReference type="ARBA" id="ARBA00023136"/>
    </source>
</evidence>
<dbReference type="PANTHER" id="PTHR32089">
    <property type="entry name" value="METHYL-ACCEPTING CHEMOTAXIS PROTEIN MCPB"/>
    <property type="match status" value="1"/>
</dbReference>
<proteinExistence type="inferred from homology"/>
<dbReference type="PANTHER" id="PTHR32089:SF119">
    <property type="entry name" value="METHYL-ACCEPTING CHEMOTAXIS PROTEIN CTPL"/>
    <property type="match status" value="1"/>
</dbReference>
<evidence type="ECO:0000259" key="10">
    <source>
        <dbReference type="PROSITE" id="PS50885"/>
    </source>
</evidence>
<keyword evidence="2 8" id="KW-0812">Transmembrane</keyword>
<gene>
    <name evidence="11" type="primary">pctC_19</name>
    <name evidence="11" type="ORF">VQ7734_04791</name>
</gene>
<evidence type="ECO:0000256" key="2">
    <source>
        <dbReference type="ARBA" id="ARBA00022692"/>
    </source>
</evidence>
<dbReference type="InterPro" id="IPR003660">
    <property type="entry name" value="HAMP_dom"/>
</dbReference>
<keyword evidence="3 8" id="KW-1133">Transmembrane helix</keyword>
<dbReference type="GO" id="GO:0007165">
    <property type="term" value="P:signal transduction"/>
    <property type="evidence" value="ECO:0007669"/>
    <property type="project" value="UniProtKB-KW"/>
</dbReference>
<dbReference type="InterPro" id="IPR004089">
    <property type="entry name" value="MCPsignal_dom"/>
</dbReference>
<sequence length="541" mass="59595">MPFIQTIRAKYTFFFSLLSAVFLVVVLTSYNLVVYIQENTGKYEDSAGLIQNADRDLYQSALALSLLTFSESISSARHQTLKDTALSNAEQAKSRMEKFIQQTRQEPEIVRYLSPFQNLYQNWTHEIDRLLTAIENHDFETAKRIHTGSHEAAFIKLREIYDGSEELISKYSAIENETIHDHIETFKVVVMILSAFVLTLSIFLAWLAPRNISNAIRNVTHDLHEISQGDGDLTRRINNTKADETGDLSRELDGFVDKLGSIIRQIRQGADTIRDEMETISQAATQSASLSEQSDTSLDTIVTAIEEMSATTHDVAGNAADTATHVEQLAGLADEGELSILASTERLHDLTSQIQHASDVVEKLSQSSDKISSVLDVILSISEQTNLLALNAAIEAARAGEQGRGFAVVADEVRQLAGKTQLSTEDIRTMIQSLQKEVSEAVTSINDSVQIASSTETLNEKTRGVLDAIKTASDQIQDLAAQTANATDQQSQVAQEITTNLVQMSGMSKETKTLSSQMKQSVQQSLGSAESLVKQVNRFSV</sequence>
<comment type="subcellular location">
    <subcellularLocation>
        <location evidence="1">Membrane</location>
        <topology evidence="1">Multi-pass membrane protein</topology>
    </subcellularLocation>
</comment>
<evidence type="ECO:0000256" key="7">
    <source>
        <dbReference type="PROSITE-ProRule" id="PRU00284"/>
    </source>
</evidence>
<organism evidence="11 12">
    <name type="scientific">Vibrio quintilis</name>
    <dbReference type="NCBI Taxonomy" id="1117707"/>
    <lineage>
        <taxon>Bacteria</taxon>
        <taxon>Pseudomonadati</taxon>
        <taxon>Pseudomonadota</taxon>
        <taxon>Gammaproteobacteria</taxon>
        <taxon>Vibrionales</taxon>
        <taxon>Vibrionaceae</taxon>
        <taxon>Vibrio</taxon>
    </lineage>
</organism>
<dbReference type="GO" id="GO:0004888">
    <property type="term" value="F:transmembrane signaling receptor activity"/>
    <property type="evidence" value="ECO:0007669"/>
    <property type="project" value="InterPro"/>
</dbReference>
<keyword evidence="5 7" id="KW-0807">Transducer</keyword>
<dbReference type="SUPFAM" id="SSF58104">
    <property type="entry name" value="Methyl-accepting chemotaxis protein (MCP) signaling domain"/>
    <property type="match status" value="1"/>
</dbReference>
<keyword evidence="4 8" id="KW-0472">Membrane</keyword>
<protein>
    <submittedName>
        <fullName evidence="11">Methyl-accepting chemotaxis protein PctC</fullName>
    </submittedName>
</protein>
<dbReference type="Pfam" id="PF00015">
    <property type="entry name" value="MCPsignal"/>
    <property type="match status" value="1"/>
</dbReference>
<dbReference type="PROSITE" id="PS50885">
    <property type="entry name" value="HAMP"/>
    <property type="match status" value="1"/>
</dbReference>
<dbReference type="EMBL" id="FRFG01000089">
    <property type="protein sequence ID" value="SHO59015.1"/>
    <property type="molecule type" value="Genomic_DNA"/>
</dbReference>
<evidence type="ECO:0000256" key="3">
    <source>
        <dbReference type="ARBA" id="ARBA00022989"/>
    </source>
</evidence>
<evidence type="ECO:0000256" key="8">
    <source>
        <dbReference type="SAM" id="Phobius"/>
    </source>
</evidence>
<dbReference type="AlphaFoldDB" id="A0A1M7Z2J1"/>
<dbReference type="FunFam" id="1.10.287.950:FF:000001">
    <property type="entry name" value="Methyl-accepting chemotaxis sensory transducer"/>
    <property type="match status" value="1"/>
</dbReference>
<evidence type="ECO:0000256" key="5">
    <source>
        <dbReference type="ARBA" id="ARBA00023224"/>
    </source>
</evidence>
<evidence type="ECO:0000256" key="1">
    <source>
        <dbReference type="ARBA" id="ARBA00004141"/>
    </source>
</evidence>
<feature type="domain" description="Methyl-accepting transducer" evidence="9">
    <location>
        <begin position="269"/>
        <end position="505"/>
    </location>
</feature>
<evidence type="ECO:0000313" key="12">
    <source>
        <dbReference type="Proteomes" id="UP000184600"/>
    </source>
</evidence>
<dbReference type="PROSITE" id="PS50111">
    <property type="entry name" value="CHEMOTAXIS_TRANSDUC_2"/>
    <property type="match status" value="1"/>
</dbReference>